<gene>
    <name evidence="3" type="ORF">EGT67_20140</name>
</gene>
<evidence type="ECO:0000313" key="3">
    <source>
        <dbReference type="EMBL" id="RVW07748.1"/>
    </source>
</evidence>
<dbReference type="GO" id="GO:0032259">
    <property type="term" value="P:methylation"/>
    <property type="evidence" value="ECO:0007669"/>
    <property type="project" value="UniProtKB-KW"/>
</dbReference>
<dbReference type="GO" id="GO:0008757">
    <property type="term" value="F:S-adenosylmethionine-dependent methyltransferase activity"/>
    <property type="evidence" value="ECO:0007669"/>
    <property type="project" value="InterPro"/>
</dbReference>
<dbReference type="Gene3D" id="3.40.50.150">
    <property type="entry name" value="Vaccinia Virus protein VP39"/>
    <property type="match status" value="1"/>
</dbReference>
<dbReference type="AlphaFoldDB" id="A0A438B9S3"/>
<name>A0A438B9S3_9NOCA</name>
<proteinExistence type="predicted"/>
<dbReference type="SUPFAM" id="SSF53335">
    <property type="entry name" value="S-adenosyl-L-methionine-dependent methyltransferases"/>
    <property type="match status" value="1"/>
</dbReference>
<organism evidence="3 4">
    <name type="scientific">Prescottella agglutinans</name>
    <dbReference type="NCBI Taxonomy" id="1644129"/>
    <lineage>
        <taxon>Bacteria</taxon>
        <taxon>Bacillati</taxon>
        <taxon>Actinomycetota</taxon>
        <taxon>Actinomycetes</taxon>
        <taxon>Mycobacteriales</taxon>
        <taxon>Nocardiaceae</taxon>
        <taxon>Prescottella</taxon>
    </lineage>
</organism>
<dbReference type="InterPro" id="IPR013216">
    <property type="entry name" value="Methyltransf_11"/>
</dbReference>
<comment type="caution">
    <text evidence="3">The sequence shown here is derived from an EMBL/GenBank/DDBJ whole genome shotgun (WGS) entry which is preliminary data.</text>
</comment>
<dbReference type="PANTHER" id="PTHR45036:SF1">
    <property type="entry name" value="METHYLTRANSFERASE LIKE 7A"/>
    <property type="match status" value="1"/>
</dbReference>
<keyword evidence="3" id="KW-0489">Methyltransferase</keyword>
<dbReference type="InterPro" id="IPR029063">
    <property type="entry name" value="SAM-dependent_MTases_sf"/>
</dbReference>
<evidence type="ECO:0000313" key="4">
    <source>
        <dbReference type="Proteomes" id="UP000286208"/>
    </source>
</evidence>
<feature type="region of interest" description="Disordered" evidence="1">
    <location>
        <begin position="153"/>
        <end position="181"/>
    </location>
</feature>
<reference evidence="3 4" key="1">
    <citation type="submission" date="2018-11" db="EMBL/GenBank/DDBJ databases">
        <title>Rhodococcus spongicola sp. nov. and Rhodococcus xishaensis sp. nov. from marine sponges.</title>
        <authorList>
            <person name="Li L."/>
            <person name="Lin H.W."/>
        </authorList>
    </citation>
    <scope>NUCLEOTIDE SEQUENCE [LARGE SCALE GENOMIC DNA]</scope>
    <source>
        <strain evidence="3 4">CCTCC AB2014297</strain>
    </source>
</reference>
<accession>A0A438B9S3</accession>
<keyword evidence="4" id="KW-1185">Reference proteome</keyword>
<feature type="domain" description="Methyltransferase type 11" evidence="2">
    <location>
        <begin position="30"/>
        <end position="83"/>
    </location>
</feature>
<dbReference type="EMBL" id="RKLP01000011">
    <property type="protein sequence ID" value="RVW07748.1"/>
    <property type="molecule type" value="Genomic_DNA"/>
</dbReference>
<feature type="compositionally biased region" description="Basic and acidic residues" evidence="1">
    <location>
        <begin position="157"/>
        <end position="173"/>
    </location>
</feature>
<dbReference type="Pfam" id="PF08241">
    <property type="entry name" value="Methyltransf_11"/>
    <property type="match status" value="1"/>
</dbReference>
<dbReference type="Proteomes" id="UP000286208">
    <property type="component" value="Unassembled WGS sequence"/>
</dbReference>
<evidence type="ECO:0000256" key="1">
    <source>
        <dbReference type="SAM" id="MobiDB-lite"/>
    </source>
</evidence>
<protein>
    <submittedName>
        <fullName evidence="3">Methyltransferase domain-containing protein</fullName>
    </submittedName>
</protein>
<dbReference type="PANTHER" id="PTHR45036">
    <property type="entry name" value="METHYLTRANSFERASE LIKE 7B"/>
    <property type="match status" value="1"/>
</dbReference>
<evidence type="ECO:0000259" key="2">
    <source>
        <dbReference type="Pfam" id="PF08241"/>
    </source>
</evidence>
<keyword evidence="3" id="KW-0808">Transferase</keyword>
<dbReference type="InterPro" id="IPR052356">
    <property type="entry name" value="Thiol_S-MT"/>
</dbReference>
<sequence length="181" mass="19468">MGAAVYDPMPAAAERRGMEARRRRVRTARPDAGAIGTSGDRLPVAGGSVDAVREHARVVHGAGPDAVLAEIVRVLRPNGKFLFCEHVRSDDPIAARWQDRLAGPWSVFGQGCRCNRRTLSSIEQAFGGVEVDRDEWQGMPTLVRPLVIGRAVQGTTEDGRAERSTGSNDKRPGVVESGGTK</sequence>